<accession>A0A3N1XJS3</accession>
<gene>
    <name evidence="1" type="ORF">EDD66_108113</name>
</gene>
<evidence type="ECO:0000313" key="2">
    <source>
        <dbReference type="Proteomes" id="UP000273083"/>
    </source>
</evidence>
<proteinExistence type="predicted"/>
<dbReference type="SUPFAM" id="SSF158430">
    <property type="entry name" value="Bacillus cereus metalloprotein-like"/>
    <property type="match status" value="2"/>
</dbReference>
<sequence length="304" mass="35593">MQKYVVLSLELHLFFARIMKEHSLFLEAGFVQKDENFIKEADNYRRQFEKLLFDVVQLSDGIVRCDILDSGEIVTEFTCSTEKHTEKLSGIPINTEITRLEQGLRCERVSRITSDITRRVRRINREAIRLLDGLIHLKEEILRKVLSCDMYTFNYPLLIKHITREAKLYRSYIIALENGKDIESQSMKQVELFWNQIMMEHALFIRGLLDPTENELIDTSNEFAKEFACLLEAAKDMTDETIESITNETIRKTVQLRDFKEAGTKGIDCCEIQSIILPLLADHVLREANHYLRLLYSEKNYCNK</sequence>
<dbReference type="RefSeq" id="WP_123610101.1">
    <property type="nucleotide sequence ID" value="NZ_RJVG01000008.1"/>
</dbReference>
<protein>
    <submittedName>
        <fullName evidence="1">DUF2935 family protein</fullName>
    </submittedName>
</protein>
<dbReference type="AlphaFoldDB" id="A0A3N1XJS3"/>
<evidence type="ECO:0000313" key="1">
    <source>
        <dbReference type="EMBL" id="ROR26391.1"/>
    </source>
</evidence>
<organism evidence="1 2">
    <name type="scientific">Mobilisporobacter senegalensis</name>
    <dbReference type="NCBI Taxonomy" id="1329262"/>
    <lineage>
        <taxon>Bacteria</taxon>
        <taxon>Bacillati</taxon>
        <taxon>Bacillota</taxon>
        <taxon>Clostridia</taxon>
        <taxon>Lachnospirales</taxon>
        <taxon>Lachnospiraceae</taxon>
        <taxon>Mobilisporobacter</taxon>
    </lineage>
</organism>
<name>A0A3N1XJS3_9FIRM</name>
<keyword evidence="2" id="KW-1185">Reference proteome</keyword>
<reference evidence="1 2" key="1">
    <citation type="submission" date="2018-11" db="EMBL/GenBank/DDBJ databases">
        <title>Genomic Encyclopedia of Type Strains, Phase IV (KMG-IV): sequencing the most valuable type-strain genomes for metagenomic binning, comparative biology and taxonomic classification.</title>
        <authorList>
            <person name="Goeker M."/>
        </authorList>
    </citation>
    <scope>NUCLEOTIDE SEQUENCE [LARGE SCALE GENOMIC DNA]</scope>
    <source>
        <strain evidence="1 2">DSM 26537</strain>
    </source>
</reference>
<dbReference type="Gene3D" id="1.20.1260.120">
    <property type="entry name" value="Protein of unknown function DUF2935"/>
    <property type="match status" value="1"/>
</dbReference>
<comment type="caution">
    <text evidence="1">The sequence shown here is derived from an EMBL/GenBank/DDBJ whole genome shotgun (WGS) entry which is preliminary data.</text>
</comment>
<dbReference type="OrthoDB" id="1633927at2"/>
<dbReference type="Pfam" id="PF11155">
    <property type="entry name" value="DUF2935"/>
    <property type="match status" value="2"/>
</dbReference>
<dbReference type="EMBL" id="RJVG01000008">
    <property type="protein sequence ID" value="ROR26391.1"/>
    <property type="molecule type" value="Genomic_DNA"/>
</dbReference>
<dbReference type="Proteomes" id="UP000273083">
    <property type="component" value="Unassembled WGS sequence"/>
</dbReference>
<dbReference type="InterPro" id="IPR021328">
    <property type="entry name" value="CotB-like"/>
</dbReference>